<dbReference type="RefSeq" id="WP_076199157.1">
    <property type="nucleotide sequence ID" value="NZ_CP019236.1"/>
</dbReference>
<evidence type="ECO:0000256" key="2">
    <source>
        <dbReference type="ARBA" id="ARBA00022692"/>
    </source>
</evidence>
<feature type="transmembrane region" description="Helical" evidence="5">
    <location>
        <begin position="36"/>
        <end position="56"/>
    </location>
</feature>
<evidence type="ECO:0000259" key="6">
    <source>
        <dbReference type="Pfam" id="PF00892"/>
    </source>
</evidence>
<dbReference type="Gene3D" id="1.10.3730.20">
    <property type="match status" value="1"/>
</dbReference>
<feature type="domain" description="EamA" evidence="6">
    <location>
        <begin position="10"/>
        <end position="155"/>
    </location>
</feature>
<dbReference type="GO" id="GO:0016020">
    <property type="term" value="C:membrane"/>
    <property type="evidence" value="ECO:0007669"/>
    <property type="project" value="UniProtKB-SubCell"/>
</dbReference>
<name>A0A1P8JV19_9BURK</name>
<feature type="transmembrane region" description="Helical" evidence="5">
    <location>
        <begin position="257"/>
        <end position="274"/>
    </location>
</feature>
<feature type="transmembrane region" description="Helical" evidence="5">
    <location>
        <begin position="193"/>
        <end position="219"/>
    </location>
</feature>
<dbReference type="PANTHER" id="PTHR32322:SF9">
    <property type="entry name" value="AMINO-ACID METABOLITE EFFLUX PUMP-RELATED"/>
    <property type="match status" value="1"/>
</dbReference>
<proteinExistence type="predicted"/>
<dbReference type="KEGG" id="rhy:RD110_10370"/>
<evidence type="ECO:0000256" key="4">
    <source>
        <dbReference type="ARBA" id="ARBA00023136"/>
    </source>
</evidence>
<dbReference type="Proteomes" id="UP000186609">
    <property type="component" value="Chromosome"/>
</dbReference>
<feature type="transmembrane region" description="Helical" evidence="5">
    <location>
        <begin position="86"/>
        <end position="106"/>
    </location>
</feature>
<keyword evidence="4 5" id="KW-0472">Membrane</keyword>
<dbReference type="InterPro" id="IPR037185">
    <property type="entry name" value="EmrE-like"/>
</dbReference>
<feature type="domain" description="EamA" evidence="6">
    <location>
        <begin position="166"/>
        <end position="295"/>
    </location>
</feature>
<dbReference type="STRING" id="1842727.RD110_10370"/>
<dbReference type="InterPro" id="IPR000620">
    <property type="entry name" value="EamA_dom"/>
</dbReference>
<comment type="subcellular location">
    <subcellularLocation>
        <location evidence="1">Membrane</location>
        <topology evidence="1">Multi-pass membrane protein</topology>
    </subcellularLocation>
</comment>
<dbReference type="OrthoDB" id="9794287at2"/>
<feature type="transmembrane region" description="Helical" evidence="5">
    <location>
        <begin position="163"/>
        <end position="181"/>
    </location>
</feature>
<evidence type="ECO:0000256" key="3">
    <source>
        <dbReference type="ARBA" id="ARBA00022989"/>
    </source>
</evidence>
<gene>
    <name evidence="7" type="ORF">RD110_10370</name>
</gene>
<reference evidence="7 8" key="1">
    <citation type="submission" date="2017-01" db="EMBL/GenBank/DDBJ databases">
        <authorList>
            <person name="Mah S.A."/>
            <person name="Swanson W.J."/>
            <person name="Moy G.W."/>
            <person name="Vacquier V.D."/>
        </authorList>
    </citation>
    <scope>NUCLEOTIDE SEQUENCE [LARGE SCALE GENOMIC DNA]</scope>
    <source>
        <strain evidence="7 8">DCY110</strain>
    </source>
</reference>
<evidence type="ECO:0000256" key="5">
    <source>
        <dbReference type="SAM" id="Phobius"/>
    </source>
</evidence>
<organism evidence="7 8">
    <name type="scientific">Rhodoferax koreensis</name>
    <dbReference type="NCBI Taxonomy" id="1842727"/>
    <lineage>
        <taxon>Bacteria</taxon>
        <taxon>Pseudomonadati</taxon>
        <taxon>Pseudomonadota</taxon>
        <taxon>Betaproteobacteria</taxon>
        <taxon>Burkholderiales</taxon>
        <taxon>Comamonadaceae</taxon>
        <taxon>Rhodoferax</taxon>
    </lineage>
</organism>
<dbReference type="PANTHER" id="PTHR32322">
    <property type="entry name" value="INNER MEMBRANE TRANSPORTER"/>
    <property type="match status" value="1"/>
</dbReference>
<accession>A0A1P8JV19</accession>
<keyword evidence="2 5" id="KW-0812">Transmembrane</keyword>
<dbReference type="EMBL" id="CP019236">
    <property type="protein sequence ID" value="APW37541.1"/>
    <property type="molecule type" value="Genomic_DNA"/>
</dbReference>
<feature type="transmembrane region" description="Helical" evidence="5">
    <location>
        <begin position="225"/>
        <end position="245"/>
    </location>
</feature>
<evidence type="ECO:0000313" key="8">
    <source>
        <dbReference type="Proteomes" id="UP000186609"/>
    </source>
</evidence>
<dbReference type="InterPro" id="IPR050638">
    <property type="entry name" value="AA-Vitamin_Transporters"/>
</dbReference>
<keyword evidence="3 5" id="KW-1133">Transmembrane helix</keyword>
<evidence type="ECO:0000256" key="1">
    <source>
        <dbReference type="ARBA" id="ARBA00004141"/>
    </source>
</evidence>
<feature type="transmembrane region" description="Helical" evidence="5">
    <location>
        <begin position="112"/>
        <end position="133"/>
    </location>
</feature>
<protein>
    <submittedName>
        <fullName evidence="7">EamA family transporter</fullName>
    </submittedName>
</protein>
<dbReference type="Pfam" id="PF00892">
    <property type="entry name" value="EamA"/>
    <property type="match status" value="2"/>
</dbReference>
<keyword evidence="8" id="KW-1185">Reference proteome</keyword>
<feature type="transmembrane region" description="Helical" evidence="5">
    <location>
        <begin position="280"/>
        <end position="297"/>
    </location>
</feature>
<sequence>MTLRSTLPALPALAAALLFGASTPLAKALVGDMPPLLLAGLLYLGSGLGLGLLLGLRRVLVAAATRTRPPGQDTARLHIPRAEWPWLLGAILFGGVCGPALLMLGLTQTGGATASLLLNVEAVLTALIAWLVFRENADRRVVLGMAAIVLGGVLLAWEPGGATLSTGALLVVGACLCWAVDNNLTRKVSTNDAMLVAGLKGLLAGATNTALALAGGAVLPAAGPLAASLVLGFFGYGLSLTLFVLALRTLGTARSGAYFSVAPLFGVAVSFALWPAAPGALFWAAAALMAGGVWLHVRERHEHAHVHEPLAHSHRHRHDAHHRHTHAFAWNGEEPHTHAHVHEVLVHRHAHFPDIHHRHRHGAQGGHSH</sequence>
<evidence type="ECO:0000313" key="7">
    <source>
        <dbReference type="EMBL" id="APW37541.1"/>
    </source>
</evidence>
<feature type="transmembrane region" description="Helical" evidence="5">
    <location>
        <begin position="140"/>
        <end position="157"/>
    </location>
</feature>
<dbReference type="AlphaFoldDB" id="A0A1P8JV19"/>
<dbReference type="SUPFAM" id="SSF103481">
    <property type="entry name" value="Multidrug resistance efflux transporter EmrE"/>
    <property type="match status" value="2"/>
</dbReference>